<evidence type="ECO:0000313" key="2">
    <source>
        <dbReference type="Proteomes" id="UP000190339"/>
    </source>
</evidence>
<protein>
    <submittedName>
        <fullName evidence="1">Por secretion system C-terminal sorting domain-containing protein</fullName>
    </submittedName>
</protein>
<reference evidence="2" key="1">
    <citation type="submission" date="2017-02" db="EMBL/GenBank/DDBJ databases">
        <authorList>
            <person name="Varghese N."/>
            <person name="Submissions S."/>
        </authorList>
    </citation>
    <scope>NUCLEOTIDE SEQUENCE [LARGE SCALE GENOMIC DNA]</scope>
    <source>
        <strain evidence="2">DSM 23546</strain>
    </source>
</reference>
<evidence type="ECO:0000313" key="1">
    <source>
        <dbReference type="EMBL" id="SKB57530.1"/>
    </source>
</evidence>
<sequence>MNGELSIYDGIGQKVQDFGMFNLKEGENEIKLNVVELPVGMYFIQIIRLW</sequence>
<keyword evidence="2" id="KW-1185">Reference proteome</keyword>
<dbReference type="Proteomes" id="UP000190339">
    <property type="component" value="Unassembled WGS sequence"/>
</dbReference>
<name>A0A1T5CEL0_9FLAO</name>
<dbReference type="RefSeq" id="WP_335638012.1">
    <property type="nucleotide sequence ID" value="NZ_JBALTH010000023.1"/>
</dbReference>
<dbReference type="EMBL" id="FUYL01000006">
    <property type="protein sequence ID" value="SKB57530.1"/>
    <property type="molecule type" value="Genomic_DNA"/>
</dbReference>
<accession>A0A1T5CEL0</accession>
<dbReference type="AlphaFoldDB" id="A0A1T5CEL0"/>
<proteinExistence type="predicted"/>
<organism evidence="1 2">
    <name type="scientific">Maribacter arcticus</name>
    <dbReference type="NCBI Taxonomy" id="561365"/>
    <lineage>
        <taxon>Bacteria</taxon>
        <taxon>Pseudomonadati</taxon>
        <taxon>Bacteroidota</taxon>
        <taxon>Flavobacteriia</taxon>
        <taxon>Flavobacteriales</taxon>
        <taxon>Flavobacteriaceae</taxon>
        <taxon>Maribacter</taxon>
    </lineage>
</organism>
<gene>
    <name evidence="1" type="ORF">SAMN05660866_02200</name>
</gene>